<dbReference type="HOGENOM" id="CLU_007510_1_0_9"/>
<keyword evidence="3" id="KW-0808">Transferase</keyword>
<evidence type="ECO:0000256" key="1">
    <source>
        <dbReference type="ARBA" id="ARBA00011900"/>
    </source>
</evidence>
<dbReference type="PANTHER" id="PTHR33841:SF1">
    <property type="entry name" value="DNA METHYLTRANSFERASE A"/>
    <property type="match status" value="1"/>
</dbReference>
<dbReference type="PANTHER" id="PTHR33841">
    <property type="entry name" value="DNA METHYLTRANSFERASE YEEA-RELATED"/>
    <property type="match status" value="1"/>
</dbReference>
<dbReference type="STRING" id="748727.CLJU_c32690"/>
<evidence type="ECO:0000313" key="9">
    <source>
        <dbReference type="Proteomes" id="UP000001656"/>
    </source>
</evidence>
<reference evidence="7 9" key="2">
    <citation type="journal article" date="2010" name="Proc. Natl. Acad. Sci. U.S.A.">
        <title>Clostridium ljungdahlii represents a microbial production platform based on syngas.</title>
        <authorList>
            <person name="Kopke M."/>
            <person name="Held C."/>
            <person name="Hujer S."/>
            <person name="Liesegang H."/>
            <person name="Wiezer A."/>
            <person name="Wollherr A."/>
            <person name="Ehrenreich A."/>
            <person name="Liebl W."/>
            <person name="Gottschalk G."/>
            <person name="Durre P."/>
        </authorList>
    </citation>
    <scope>NUCLEOTIDE SEQUENCE [LARGE SCALE GENOMIC DNA]</scope>
    <source>
        <strain evidence="9">ATCC 55383 / DSM 13528 / PETC</strain>
        <strain evidence="7">DSM 13528</strain>
    </source>
</reference>
<dbReference type="InterPro" id="IPR047939">
    <property type="entry name" value="BREX_1_PglX"/>
</dbReference>
<dbReference type="InterPro" id="IPR029063">
    <property type="entry name" value="SAM-dependent_MTases_sf"/>
</dbReference>
<evidence type="ECO:0000313" key="7">
    <source>
        <dbReference type="EMBL" id="ADK16316.1"/>
    </source>
</evidence>
<evidence type="ECO:0000256" key="4">
    <source>
        <dbReference type="ARBA" id="ARBA00022691"/>
    </source>
</evidence>
<comment type="catalytic activity">
    <reaction evidence="5">
        <text>a 2'-deoxyadenosine in DNA + S-adenosyl-L-methionine = an N(6)-methyl-2'-deoxyadenosine in DNA + S-adenosyl-L-homocysteine + H(+)</text>
        <dbReference type="Rhea" id="RHEA:15197"/>
        <dbReference type="Rhea" id="RHEA-COMP:12418"/>
        <dbReference type="Rhea" id="RHEA-COMP:12419"/>
        <dbReference type="ChEBI" id="CHEBI:15378"/>
        <dbReference type="ChEBI" id="CHEBI:57856"/>
        <dbReference type="ChEBI" id="CHEBI:59789"/>
        <dbReference type="ChEBI" id="CHEBI:90615"/>
        <dbReference type="ChEBI" id="CHEBI:90616"/>
        <dbReference type="EC" id="2.1.1.72"/>
    </reaction>
</comment>
<dbReference type="InterPro" id="IPR011639">
    <property type="entry name" value="MethylTrfase_TaqI-like_dom"/>
</dbReference>
<dbReference type="NCBIfam" id="NF033452">
    <property type="entry name" value="BREX_1_MTaseX"/>
    <property type="match status" value="1"/>
</dbReference>
<dbReference type="Gene3D" id="3.40.50.150">
    <property type="entry name" value="Vaccinia Virus protein VP39"/>
    <property type="match status" value="1"/>
</dbReference>
<dbReference type="Proteomes" id="UP000001656">
    <property type="component" value="Chromosome"/>
</dbReference>
<dbReference type="PATRIC" id="fig|748727.19.peg.432"/>
<protein>
    <recommendedName>
        <fullName evidence="1">site-specific DNA-methyltransferase (adenine-specific)</fullName>
        <ecNumber evidence="1">2.1.1.72</ecNumber>
    </recommendedName>
</protein>
<dbReference type="RefSeq" id="WP_013239899.1">
    <property type="nucleotide sequence ID" value="NC_014328.1"/>
</dbReference>
<dbReference type="EC" id="2.1.1.72" evidence="1"/>
<dbReference type="OrthoDB" id="32195at2"/>
<evidence type="ECO:0000313" key="10">
    <source>
        <dbReference type="Proteomes" id="UP000077020"/>
    </source>
</evidence>
<dbReference type="eggNOG" id="COG0827">
    <property type="taxonomic scope" value="Bacteria"/>
</dbReference>
<dbReference type="KEGG" id="clj:CLJU_c32690"/>
<keyword evidence="10" id="KW-1185">Reference proteome</keyword>
<evidence type="ECO:0000313" key="8">
    <source>
        <dbReference type="EMBL" id="OAA89811.1"/>
    </source>
</evidence>
<feature type="domain" description="Type II methyltransferase M.TaqI-like" evidence="6">
    <location>
        <begin position="349"/>
        <end position="575"/>
    </location>
</feature>
<dbReference type="Pfam" id="PF07669">
    <property type="entry name" value="Eco57I"/>
    <property type="match status" value="1"/>
</dbReference>
<name>D8GR11_CLOLD</name>
<dbReference type="Proteomes" id="UP000077020">
    <property type="component" value="Unassembled WGS sequence"/>
</dbReference>
<organism evidence="7 9">
    <name type="scientific">Clostridium ljungdahlii (strain ATCC 55383 / DSM 13528 / PETC)</name>
    <dbReference type="NCBI Taxonomy" id="748727"/>
    <lineage>
        <taxon>Bacteria</taxon>
        <taxon>Bacillati</taxon>
        <taxon>Bacillota</taxon>
        <taxon>Clostridia</taxon>
        <taxon>Eubacteriales</taxon>
        <taxon>Clostridiaceae</taxon>
        <taxon>Clostridium</taxon>
    </lineage>
</organism>
<dbReference type="InterPro" id="IPR050953">
    <property type="entry name" value="N4_N6_ade-DNA_methylase"/>
</dbReference>
<dbReference type="GO" id="GO:0032259">
    <property type="term" value="P:methylation"/>
    <property type="evidence" value="ECO:0007669"/>
    <property type="project" value="UniProtKB-KW"/>
</dbReference>
<proteinExistence type="predicted"/>
<reference evidence="8 10" key="3">
    <citation type="journal article" date="2016" name="Biotechnol. Bioeng.">
        <title>Traits of selected Clostridium strains for syngas fermentation to ethanol.</title>
        <authorList>
            <person name="Martin M.E."/>
            <person name="Richter H."/>
            <person name="Saha S."/>
            <person name="Angenent L.T."/>
        </authorList>
    </citation>
    <scope>NUCLEOTIDE SEQUENCE [LARGE SCALE GENOMIC DNA]</scope>
    <source>
        <strain evidence="8 10">PETC</strain>
    </source>
</reference>
<dbReference type="AlphaFoldDB" id="D8GR11"/>
<dbReference type="EMBL" id="CP001666">
    <property type="protein sequence ID" value="ADK16316.1"/>
    <property type="molecule type" value="Genomic_DNA"/>
</dbReference>
<dbReference type="PRINTS" id="PR00507">
    <property type="entry name" value="N12N6MTFRASE"/>
</dbReference>
<dbReference type="GO" id="GO:0009007">
    <property type="term" value="F:site-specific DNA-methyltransferase (adenine-specific) activity"/>
    <property type="evidence" value="ECO:0007669"/>
    <property type="project" value="UniProtKB-EC"/>
</dbReference>
<sequence length="1180" mass="138479">MDKSAIKNFAVNARVKLKEQIEQKAYTFGITKNEIKSVETFEDAFEVNGNRYDKRLLKHRESLVKKINEKGFDQVIEEVAYTWFNRLIAIRFMEVNEYLPSGIRVLSSTDSNKAEPDIIREAANLDFENLNVDLIYKFQDENNTEELFKYLLIKQCNELGKIMHVVFEEIEDYTELLLPDNLLQEGSIIRDLVTSITEEDFKEQVEIIGWLYQYYISQKKDEVFADLKKNKKITKENIPAATQLFTPDWIVKYMVENSLGRLWLESHPDDELKAKWKYYLEEAKQEPEVMKQLQVIRDKNKDLKPEDIKFLDPCMGSGHILVYAFDVLYDIYKSAGYSEREIPKLILEKNIYGLDIDDRAAQLSYFAVMMKARSYSRRIFRKKIDLNVCSIQESNGFSKEAIDFFASGNELLKEDVEYLINVFDDAKEYGSILEVKGIDFDVIERRVEEIRNSGTNDLFELQYKNIILERIPDLIKQGKILSQKYDVVCTNPPYMGKKSINDRLSDYLNKNYPDTKSDLGTVFMELCINLADRLGYISMINIPSWMFLTSYEKLRKKIINNHTIINMLHNGRGVFGSDFGTTAFVIRNNFIDKYVSYYKKLFQKQGEVDSITEKEKIFFSNKGIYINNQQDFKVVDGNPIAYWLSKDMKEAFKRGIKLANIAEVKQGLATSDNDRFVRMWMEVNYNKIGFNIKDRKENNYKSSKWFPYNKGGQFRKWYGNNIYIVNWENDGYEIKNFKKSVVRNENYYFREGITWTLISSSLFGVRISPNGYVFDVNGMTLFIDKSKIYYVLSFMTSKVCFEVLRIINSTMAFQVGDISRLPIILNESYVSIVNVLCEENINISKNDWNMFETSWNFQLHPIISHRNVSKTLKDAFYNWSVFSNEQFNIIKSNEEELNRIFIDIYGLQDELTPDVEEKNVTIRKADKIRDIKSFISYSVGCMFGRYSLDEEGLIYAGGEFSQDRYKTFKVDIDNVIPITDDEYFEDDIVSRFIEFVKITFSEETLEENLDYIADTLGKKGNETSRQTIRRYFLKDFYKDHLKTYQKRPIYWLFDSGKNDGFKALIYMHRYDVGTVARVRTDYLHLLQRKYEAEVNRLDMIMENANVSTREKNEARKKKEKIQKQILECIQYDQVIAHVANQKISIDLDDGVKVNYAKFQGVEVPQGEGKKPLKANLLAKI</sequence>
<evidence type="ECO:0000259" key="6">
    <source>
        <dbReference type="Pfam" id="PF07669"/>
    </source>
</evidence>
<evidence type="ECO:0000256" key="3">
    <source>
        <dbReference type="ARBA" id="ARBA00022679"/>
    </source>
</evidence>
<dbReference type="SUPFAM" id="SSF53335">
    <property type="entry name" value="S-adenosyl-L-methionine-dependent methyltransferases"/>
    <property type="match status" value="1"/>
</dbReference>
<accession>D8GR11</accession>
<dbReference type="GO" id="GO:0006304">
    <property type="term" value="P:DNA modification"/>
    <property type="evidence" value="ECO:0007669"/>
    <property type="project" value="InterPro"/>
</dbReference>
<evidence type="ECO:0000256" key="5">
    <source>
        <dbReference type="ARBA" id="ARBA00047942"/>
    </source>
</evidence>
<evidence type="ECO:0000256" key="2">
    <source>
        <dbReference type="ARBA" id="ARBA00022603"/>
    </source>
</evidence>
<dbReference type="REBASE" id="27004">
    <property type="entry name" value="CljORF32690P"/>
</dbReference>
<reference evidence="7" key="1">
    <citation type="submission" date="2009-07" db="EMBL/GenBank/DDBJ databases">
        <authorList>
            <person name="Koepke M."/>
            <person name="Hujer S."/>
            <person name="Held C."/>
            <person name="Wiezer A."/>
            <person name="Liesegang H."/>
            <person name="Ehrenreich A."/>
            <person name="Gottschalk G."/>
            <person name="Duerre P."/>
        </authorList>
    </citation>
    <scope>NUCLEOTIDE SEQUENCE</scope>
    <source>
        <strain evidence="7">DSM 13528</strain>
    </source>
</reference>
<keyword evidence="2 8" id="KW-0489">Methyltransferase</keyword>
<dbReference type="EMBL" id="LITS01000001">
    <property type="protein sequence ID" value="OAA89811.1"/>
    <property type="molecule type" value="Genomic_DNA"/>
</dbReference>
<keyword evidence="4" id="KW-0949">S-adenosyl-L-methionine</keyword>
<dbReference type="eggNOG" id="COG1002">
    <property type="taxonomic scope" value="Bacteria"/>
</dbReference>
<gene>
    <name evidence="7" type="ordered locus">CLJU_c32690</name>
    <name evidence="8" type="ORF">WX45_01649</name>
</gene>